<dbReference type="GO" id="GO:0008333">
    <property type="term" value="P:endosome to lysosome transport"/>
    <property type="evidence" value="ECO:0007669"/>
    <property type="project" value="TreeGrafter"/>
</dbReference>
<dbReference type="CDD" id="cd00229">
    <property type="entry name" value="SGNH_hydrolase"/>
    <property type="match status" value="1"/>
</dbReference>
<dbReference type="AlphaFoldDB" id="A0A6I9Y497"/>
<gene>
    <name evidence="3" type="primary">TSG101</name>
</gene>
<dbReference type="SMART" id="SM00212">
    <property type="entry name" value="UBCc"/>
    <property type="match status" value="1"/>
</dbReference>
<accession>A0A6I9Y497</accession>
<dbReference type="InterPro" id="IPR008883">
    <property type="entry name" value="UEV_N"/>
</dbReference>
<dbReference type="InterPro" id="IPR016135">
    <property type="entry name" value="UBQ-conjugating_enzyme/RWD"/>
</dbReference>
<evidence type="ECO:0000259" key="1">
    <source>
        <dbReference type="PROSITE" id="PS51322"/>
    </source>
</evidence>
<dbReference type="Gene3D" id="3.40.50.1110">
    <property type="entry name" value="SGNH hydrolase"/>
    <property type="match status" value="1"/>
</dbReference>
<dbReference type="GO" id="GO:0015031">
    <property type="term" value="P:protein transport"/>
    <property type="evidence" value="ECO:0007669"/>
    <property type="project" value="InterPro"/>
</dbReference>
<dbReference type="SUPFAM" id="SSF54495">
    <property type="entry name" value="UBC-like"/>
    <property type="match status" value="1"/>
</dbReference>
<dbReference type="InterPro" id="IPR052070">
    <property type="entry name" value="ESCRT-I_UEV_domain"/>
</dbReference>
<organism evidence="2 3">
    <name type="scientific">Thamnophis sirtalis</name>
    <dbReference type="NCBI Taxonomy" id="35019"/>
    <lineage>
        <taxon>Eukaryota</taxon>
        <taxon>Metazoa</taxon>
        <taxon>Chordata</taxon>
        <taxon>Craniata</taxon>
        <taxon>Vertebrata</taxon>
        <taxon>Euteleostomi</taxon>
        <taxon>Lepidosauria</taxon>
        <taxon>Squamata</taxon>
        <taxon>Bifurcata</taxon>
        <taxon>Unidentata</taxon>
        <taxon>Episquamata</taxon>
        <taxon>Toxicofera</taxon>
        <taxon>Serpentes</taxon>
        <taxon>Colubroidea</taxon>
        <taxon>Colubridae</taxon>
        <taxon>Natricinae</taxon>
        <taxon>Thamnophis</taxon>
    </lineage>
</organism>
<evidence type="ECO:0000313" key="3">
    <source>
        <dbReference type="RefSeq" id="XP_013918678.1"/>
    </source>
</evidence>
<proteinExistence type="predicted"/>
<dbReference type="InterPro" id="IPR036514">
    <property type="entry name" value="SGNH_hydro_sf"/>
</dbReference>
<dbReference type="GO" id="GO:0006355">
    <property type="term" value="P:regulation of DNA-templated transcription"/>
    <property type="evidence" value="ECO:0007669"/>
    <property type="project" value="UniProtKB-ARBA"/>
</dbReference>
<keyword evidence="2" id="KW-1185">Reference proteome</keyword>
<dbReference type="FunFam" id="3.10.110.10:FF:000040">
    <property type="entry name" value="tumor susceptibility gene 101 protein"/>
    <property type="match status" value="1"/>
</dbReference>
<dbReference type="RefSeq" id="XP_013918678.1">
    <property type="nucleotide sequence ID" value="XM_014063203.1"/>
</dbReference>
<dbReference type="KEGG" id="tsr:106546350"/>
<dbReference type="CDD" id="cd11685">
    <property type="entry name" value="UEV_TSG101-like"/>
    <property type="match status" value="1"/>
</dbReference>
<name>A0A6I9Y497_9SAUR</name>
<evidence type="ECO:0000313" key="2">
    <source>
        <dbReference type="Proteomes" id="UP000504617"/>
    </source>
</evidence>
<dbReference type="PANTHER" id="PTHR23306:SF17">
    <property type="entry name" value="TUMOR SUSCEPTIBILITY GENE 101 PROTEIN"/>
    <property type="match status" value="1"/>
</dbReference>
<sequence length="410" mass="46282">MALSETQLKKMLAKYKYRDLAVQETVNVTGQYKDLKPVMDNYVFNDGSSRELMSLTGTIPVNYRGHIYNIPICLWLLDTYPFNPPICFVKPTSSMTIKTGKHVDANGRIYLPYLHEWKHPQSDLIGLIQVMIVVFGDEPPVFSRPTISASYPPYQATGPPNTSYMPGMPSGISPFPPGQPPNPSGYPGYPYTAPSGPFPATTSTPHYPSQPPVTTVDGRRKQKQVWICGHSYVFWAEKRALERSFGPQLGIRLEDAKLHWLGKSGMVWDQLVPILLHTRRRLTDPDILVIHLGGNDLGTASNLDVINRMKKDFGLLKQIFKNTFLVWSNIIPRKVWNQEIPHKVMERSRRILNEEMGYFIQYIGGTVIQHDLLVPESPGLFHLDGVLLSESGTDIFNLDLQSALETLVCF</sequence>
<feature type="domain" description="UEV" evidence="1">
    <location>
        <begin position="2"/>
        <end position="145"/>
    </location>
</feature>
<dbReference type="PROSITE" id="PS51322">
    <property type="entry name" value="UEV"/>
    <property type="match status" value="1"/>
</dbReference>
<dbReference type="Gene3D" id="3.10.110.10">
    <property type="entry name" value="Ubiquitin Conjugating Enzyme"/>
    <property type="match status" value="1"/>
</dbReference>
<dbReference type="Pfam" id="PF05743">
    <property type="entry name" value="UEV"/>
    <property type="match status" value="1"/>
</dbReference>
<dbReference type="Proteomes" id="UP000504617">
    <property type="component" value="Unplaced"/>
</dbReference>
<dbReference type="PANTHER" id="PTHR23306">
    <property type="entry name" value="TUMOR SUSCEPTIBILITY GENE 101 PROTEIN-RELATED"/>
    <property type="match status" value="1"/>
</dbReference>
<dbReference type="OrthoDB" id="306304at2759"/>
<reference evidence="3" key="1">
    <citation type="submission" date="2025-08" db="UniProtKB">
        <authorList>
            <consortium name="RefSeq"/>
        </authorList>
    </citation>
    <scope>IDENTIFICATION</scope>
</reference>
<dbReference type="SUPFAM" id="SSF52266">
    <property type="entry name" value="SGNH hydrolase"/>
    <property type="match status" value="1"/>
</dbReference>
<dbReference type="CTD" id="7251"/>
<dbReference type="GO" id="GO:0043130">
    <property type="term" value="F:ubiquitin binding"/>
    <property type="evidence" value="ECO:0007669"/>
    <property type="project" value="TreeGrafter"/>
</dbReference>
<dbReference type="GeneID" id="106546350"/>
<dbReference type="GO" id="GO:0000813">
    <property type="term" value="C:ESCRT I complex"/>
    <property type="evidence" value="ECO:0007669"/>
    <property type="project" value="TreeGrafter"/>
</dbReference>
<dbReference type="GO" id="GO:0005634">
    <property type="term" value="C:nucleus"/>
    <property type="evidence" value="ECO:0007669"/>
    <property type="project" value="UniProtKB-ARBA"/>
</dbReference>
<protein>
    <submittedName>
        <fullName evidence="3">Tumor susceptibility gene 101 protein isoform X1</fullName>
    </submittedName>
</protein>